<dbReference type="Proteomes" id="UP001151081">
    <property type="component" value="Unassembled WGS sequence"/>
</dbReference>
<sequence>MGMGGAGAGGSGGMAGTGGDATGGQGGVGGQGGGGTGGSGGGAGGGGTGGSGGGAGGGGTGGSGGGAGGGGGSGGGGTGGSGGAGGGGGSGGAGGGGGSGGAGGGGGSGGGTLTTTLYSVDYDDAQMEERFGYVTPSTGKLHTMSILPGVMSVGDPMVLNSVKGRFYLQTNVGQLAIDVKTGNVVDVSPAWESYTVRAHPITGVLYAVRWDAAASEEHFGTINPETGVFSTISTLPGVLGLSDAPGIDPTGKSFYLRTNLGWLTIDVSTGLITHVAPDVQDVAAHELHPITGTVYGLLKDPTTWEFAFGTLDLQTGVFTPIKSLPTITGHNARGGIDPAKNEYYVFANVGYVTIDITTGDIKNVAPNPDDFSNAFEYYSQ</sequence>
<name>A0A9X3XBJ9_9BACT</name>
<proteinExistence type="predicted"/>
<dbReference type="EMBL" id="JAGTJJ010000056">
    <property type="protein sequence ID" value="MDC3987639.1"/>
    <property type="molecule type" value="Genomic_DNA"/>
</dbReference>
<evidence type="ECO:0000256" key="1">
    <source>
        <dbReference type="SAM" id="MobiDB-lite"/>
    </source>
</evidence>
<evidence type="ECO:0000313" key="2">
    <source>
        <dbReference type="EMBL" id="MDC3987639.1"/>
    </source>
</evidence>
<gene>
    <name evidence="2" type="ORF">KEG57_44655</name>
</gene>
<evidence type="ECO:0000313" key="3">
    <source>
        <dbReference type="Proteomes" id="UP001151081"/>
    </source>
</evidence>
<feature type="region of interest" description="Disordered" evidence="1">
    <location>
        <begin position="85"/>
        <end position="107"/>
    </location>
</feature>
<accession>A0A9X3XBJ9</accession>
<comment type="caution">
    <text evidence="2">The sequence shown here is derived from an EMBL/GenBank/DDBJ whole genome shotgun (WGS) entry which is preliminary data.</text>
</comment>
<keyword evidence="3" id="KW-1185">Reference proteome</keyword>
<feature type="region of interest" description="Disordered" evidence="1">
    <location>
        <begin position="1"/>
        <end position="45"/>
    </location>
</feature>
<organism evidence="2 3">
    <name type="scientific">Polyangium jinanense</name>
    <dbReference type="NCBI Taxonomy" id="2829994"/>
    <lineage>
        <taxon>Bacteria</taxon>
        <taxon>Pseudomonadati</taxon>
        <taxon>Myxococcota</taxon>
        <taxon>Polyangia</taxon>
        <taxon>Polyangiales</taxon>
        <taxon>Polyangiaceae</taxon>
        <taxon>Polyangium</taxon>
    </lineage>
</organism>
<protein>
    <submittedName>
        <fullName evidence="2">Uncharacterized protein</fullName>
    </submittedName>
</protein>
<dbReference type="AlphaFoldDB" id="A0A9X3XBJ9"/>
<dbReference type="RefSeq" id="WP_272424885.1">
    <property type="nucleotide sequence ID" value="NZ_JAGTJJ010000056.1"/>
</dbReference>
<reference evidence="2 3" key="1">
    <citation type="submission" date="2021-04" db="EMBL/GenBank/DDBJ databases">
        <title>Genome analysis of Polyangium sp.</title>
        <authorList>
            <person name="Li Y."/>
            <person name="Wang J."/>
        </authorList>
    </citation>
    <scope>NUCLEOTIDE SEQUENCE [LARGE SCALE GENOMIC DNA]</scope>
    <source>
        <strain evidence="2 3">SDU14</strain>
    </source>
</reference>